<feature type="transmembrane region" description="Helical" evidence="1">
    <location>
        <begin position="399"/>
        <end position="417"/>
    </location>
</feature>
<keyword evidence="3" id="KW-1185">Reference proteome</keyword>
<feature type="transmembrane region" description="Helical" evidence="1">
    <location>
        <begin position="113"/>
        <end position="132"/>
    </location>
</feature>
<feature type="transmembrane region" description="Helical" evidence="1">
    <location>
        <begin position="201"/>
        <end position="218"/>
    </location>
</feature>
<protein>
    <recommendedName>
        <fullName evidence="4">Dolichyl-phosphate-mannose-protein mannosyltransferase</fullName>
    </recommendedName>
</protein>
<keyword evidence="1" id="KW-0812">Transmembrane</keyword>
<feature type="transmembrane region" description="Helical" evidence="1">
    <location>
        <begin position="81"/>
        <end position="101"/>
    </location>
</feature>
<dbReference type="Proteomes" id="UP000236725">
    <property type="component" value="Unassembled WGS sequence"/>
</dbReference>
<feature type="transmembrane region" description="Helical" evidence="1">
    <location>
        <begin position="177"/>
        <end position="195"/>
    </location>
</feature>
<accession>A0A8G2FB67</accession>
<reference evidence="2 3" key="1">
    <citation type="submission" date="2016-10" db="EMBL/GenBank/DDBJ databases">
        <authorList>
            <person name="Varghese N."/>
            <person name="Submissions S."/>
        </authorList>
    </citation>
    <scope>NUCLEOTIDE SEQUENCE [LARGE SCALE GENOMIC DNA]</scope>
    <source>
        <strain evidence="2 3">DSM 29073</strain>
    </source>
</reference>
<keyword evidence="1" id="KW-0472">Membrane</keyword>
<evidence type="ECO:0008006" key="4">
    <source>
        <dbReference type="Google" id="ProtNLM"/>
    </source>
</evidence>
<dbReference type="EMBL" id="FNVS01000011">
    <property type="protein sequence ID" value="SEF98604.1"/>
    <property type="molecule type" value="Genomic_DNA"/>
</dbReference>
<keyword evidence="1" id="KW-1133">Transmembrane helix</keyword>
<sequence>MKSFKDFIRYISFKEQKTELCVLILLISIIGVLFYNLYPFPFVFPDTGAYILSAQSGILNIYRPMGYSYYLQFLHSINSSFSFIFIASYFFNALISLFFLYSFKYLIELKNKWIFYGLCLFVFLSPTILFSTNFLMSDGLFNTLTILFMATALWMVYSSNIWIIIIHLCCLAMLYNVRYAGMFYVPVSMIVLFLAFQKKAIILRIIIACIPIALLLFLQNSTRAEYKKVTGVNTTSGFGGWQLMNNASVLIPKAKQLPVTKFDTELEQLYHKFLISCPDSIFTTQAALSTGLMWDQTSPFKQFVFYYMQMTNRPYPIAWVEAGELYSKYAQKLIFTYPFDFITSFIIPSFTGFFEFREIGEHGGEFKNEKMYQDYYNIQIDNYKHTCNLFSDINPARHILHYIYWIIFAAASIYFFVTTRKSSFADKYWQTSGLLLSFIIIYIGISALASPNTTWRYAMPIYIPSILFIGSILNELLIKTSLKNKIK</sequence>
<evidence type="ECO:0000313" key="3">
    <source>
        <dbReference type="Proteomes" id="UP000236725"/>
    </source>
</evidence>
<feature type="transmembrane region" description="Helical" evidence="1">
    <location>
        <begin position="20"/>
        <end position="38"/>
    </location>
</feature>
<comment type="caution">
    <text evidence="2">The sequence shown here is derived from an EMBL/GenBank/DDBJ whole genome shotgun (WGS) entry which is preliminary data.</text>
</comment>
<feature type="transmembrane region" description="Helical" evidence="1">
    <location>
        <begin position="429"/>
        <end position="449"/>
    </location>
</feature>
<gene>
    <name evidence="2" type="ORF">SAMN05444001_11139</name>
</gene>
<organism evidence="2 3">
    <name type="scientific">Parabacteroides chinchillae</name>
    <dbReference type="NCBI Taxonomy" id="871327"/>
    <lineage>
        <taxon>Bacteria</taxon>
        <taxon>Pseudomonadati</taxon>
        <taxon>Bacteroidota</taxon>
        <taxon>Bacteroidia</taxon>
        <taxon>Bacteroidales</taxon>
        <taxon>Tannerellaceae</taxon>
        <taxon>Parabacteroides</taxon>
    </lineage>
</organism>
<feature type="transmembrane region" description="Helical" evidence="1">
    <location>
        <begin position="334"/>
        <end position="354"/>
    </location>
</feature>
<dbReference type="AlphaFoldDB" id="A0A8G2FB67"/>
<evidence type="ECO:0000313" key="2">
    <source>
        <dbReference type="EMBL" id="SEF98604.1"/>
    </source>
</evidence>
<proteinExistence type="predicted"/>
<name>A0A8G2FB67_9BACT</name>
<feature type="transmembrane region" description="Helical" evidence="1">
    <location>
        <begin position="461"/>
        <end position="478"/>
    </location>
</feature>
<feature type="transmembrane region" description="Helical" evidence="1">
    <location>
        <begin position="144"/>
        <end position="165"/>
    </location>
</feature>
<evidence type="ECO:0000256" key="1">
    <source>
        <dbReference type="SAM" id="Phobius"/>
    </source>
</evidence>